<evidence type="ECO:0000256" key="5">
    <source>
        <dbReference type="ARBA" id="ARBA00023065"/>
    </source>
</evidence>
<organism evidence="10 11">
    <name type="scientific">Microbacterium aquimaris</name>
    <dbReference type="NCBI Taxonomy" id="459816"/>
    <lineage>
        <taxon>Bacteria</taxon>
        <taxon>Bacillati</taxon>
        <taxon>Actinomycetota</taxon>
        <taxon>Actinomycetes</taxon>
        <taxon>Micrococcales</taxon>
        <taxon>Microbacteriaceae</taxon>
        <taxon>Microbacterium</taxon>
    </lineage>
</organism>
<dbReference type="PANTHER" id="PTHR11537:SF254">
    <property type="entry name" value="POTASSIUM VOLTAGE-GATED CHANNEL PROTEIN SHAB"/>
    <property type="match status" value="1"/>
</dbReference>
<dbReference type="SUPFAM" id="SSF81324">
    <property type="entry name" value="Voltage-gated potassium channels"/>
    <property type="match status" value="1"/>
</dbReference>
<evidence type="ECO:0000256" key="7">
    <source>
        <dbReference type="ARBA" id="ARBA00023303"/>
    </source>
</evidence>
<dbReference type="InterPro" id="IPR013099">
    <property type="entry name" value="K_chnl_dom"/>
</dbReference>
<keyword evidence="11" id="KW-1185">Reference proteome</keyword>
<feature type="transmembrane region" description="Helical" evidence="8">
    <location>
        <begin position="96"/>
        <end position="114"/>
    </location>
</feature>
<feature type="transmembrane region" description="Helical" evidence="8">
    <location>
        <begin position="165"/>
        <end position="182"/>
    </location>
</feature>
<keyword evidence="5" id="KW-0406">Ion transport</keyword>
<evidence type="ECO:0000256" key="3">
    <source>
        <dbReference type="ARBA" id="ARBA00022692"/>
    </source>
</evidence>
<dbReference type="EMBL" id="JAWJYN010000001">
    <property type="protein sequence ID" value="MDZ8160253.1"/>
    <property type="molecule type" value="Genomic_DNA"/>
</dbReference>
<protein>
    <submittedName>
        <fullName evidence="10">Potassium channel family protein</fullName>
    </submittedName>
</protein>
<comment type="subcellular location">
    <subcellularLocation>
        <location evidence="1">Membrane</location>
        <topology evidence="1">Multi-pass membrane protein</topology>
    </subcellularLocation>
</comment>
<keyword evidence="6 8" id="KW-0472">Membrane</keyword>
<keyword evidence="3 8" id="KW-0812">Transmembrane</keyword>
<dbReference type="Pfam" id="PF07885">
    <property type="entry name" value="Ion_trans_2"/>
    <property type="match status" value="1"/>
</dbReference>
<name>A0ABU5N2E6_9MICO</name>
<dbReference type="Proteomes" id="UP001291912">
    <property type="component" value="Unassembled WGS sequence"/>
</dbReference>
<evidence type="ECO:0000256" key="1">
    <source>
        <dbReference type="ARBA" id="ARBA00004141"/>
    </source>
</evidence>
<accession>A0ABU5N2E6</accession>
<proteinExistence type="predicted"/>
<evidence type="ECO:0000256" key="6">
    <source>
        <dbReference type="ARBA" id="ARBA00023136"/>
    </source>
</evidence>
<feature type="transmembrane region" description="Helical" evidence="8">
    <location>
        <begin position="54"/>
        <end position="76"/>
    </location>
</feature>
<sequence length="242" mass="26631">MMMPSAPHPTSPRPSADLTRVVAWEDRTAWFLFVGALVMFGLSTWVVSTPLPTATVTWTLLVVFVLWVVFIADYLVRLALAAGARRTFVRTRAFDLISLVLPFLRPYLVIVYIWRLPAFRHGSAARLRARYMITMVIFTLLFVYTASWGVWLVERSAPEASITSFGDALFWGFTTISTVGYGDLVPVTVLGRVLAVGLMMGGIAVIGVTSATLISALNESIERRVERNAAMKSAGEVAPDGQ</sequence>
<evidence type="ECO:0000256" key="2">
    <source>
        <dbReference type="ARBA" id="ARBA00022448"/>
    </source>
</evidence>
<keyword evidence="2" id="KW-0813">Transport</keyword>
<feature type="transmembrane region" description="Helical" evidence="8">
    <location>
        <begin position="129"/>
        <end position="153"/>
    </location>
</feature>
<evidence type="ECO:0000256" key="4">
    <source>
        <dbReference type="ARBA" id="ARBA00022989"/>
    </source>
</evidence>
<reference evidence="10 11" key="1">
    <citation type="submission" date="2023-10" db="EMBL/GenBank/DDBJ databases">
        <title>Microbacterium xanthum sp. nov., isolated from seaweed.</title>
        <authorList>
            <person name="Lee S.D."/>
        </authorList>
    </citation>
    <scope>NUCLEOTIDE SEQUENCE [LARGE SCALE GENOMIC DNA]</scope>
    <source>
        <strain evidence="10 11">KCTC 19124</strain>
    </source>
</reference>
<keyword evidence="4 8" id="KW-1133">Transmembrane helix</keyword>
<dbReference type="Gene3D" id="1.20.5.110">
    <property type="match status" value="1"/>
</dbReference>
<dbReference type="RefSeq" id="WP_241747746.1">
    <property type="nucleotide sequence ID" value="NZ_BAAAPT010000001.1"/>
</dbReference>
<dbReference type="PANTHER" id="PTHR11537">
    <property type="entry name" value="VOLTAGE-GATED POTASSIUM CHANNEL"/>
    <property type="match status" value="1"/>
</dbReference>
<evidence type="ECO:0000313" key="11">
    <source>
        <dbReference type="Proteomes" id="UP001291912"/>
    </source>
</evidence>
<feature type="domain" description="Potassium channel" evidence="9">
    <location>
        <begin position="139"/>
        <end position="217"/>
    </location>
</feature>
<dbReference type="InterPro" id="IPR028325">
    <property type="entry name" value="VG_K_chnl"/>
</dbReference>
<evidence type="ECO:0000313" key="10">
    <source>
        <dbReference type="EMBL" id="MDZ8160253.1"/>
    </source>
</evidence>
<gene>
    <name evidence="10" type="ORF">R2Q92_00265</name>
</gene>
<dbReference type="GO" id="GO:0034220">
    <property type="term" value="P:monoatomic ion transmembrane transport"/>
    <property type="evidence" value="ECO:0007669"/>
    <property type="project" value="UniProtKB-KW"/>
</dbReference>
<feature type="transmembrane region" description="Helical" evidence="8">
    <location>
        <begin position="29"/>
        <end position="48"/>
    </location>
</feature>
<keyword evidence="7 10" id="KW-0407">Ion channel</keyword>
<comment type="caution">
    <text evidence="10">The sequence shown here is derived from an EMBL/GenBank/DDBJ whole genome shotgun (WGS) entry which is preliminary data.</text>
</comment>
<dbReference type="Gene3D" id="1.10.287.70">
    <property type="match status" value="1"/>
</dbReference>
<evidence type="ECO:0000256" key="8">
    <source>
        <dbReference type="SAM" id="Phobius"/>
    </source>
</evidence>
<feature type="transmembrane region" description="Helical" evidence="8">
    <location>
        <begin position="194"/>
        <end position="217"/>
    </location>
</feature>
<evidence type="ECO:0000259" key="9">
    <source>
        <dbReference type="Pfam" id="PF07885"/>
    </source>
</evidence>